<protein>
    <submittedName>
        <fullName evidence="1">Uncharacterized protein</fullName>
    </submittedName>
</protein>
<dbReference type="KEGG" id="mthd:A3224_10940"/>
<dbReference type="AlphaFoldDB" id="A0A143HMR0"/>
<dbReference type="Proteomes" id="UP000076077">
    <property type="component" value="Chromosome"/>
</dbReference>
<sequence>MNWLLNIDFLQLMAQAPQTALLDFGDRFTLDDVAALMVEGAPKVFAALPPKDKEKLLKGYHTRSREELPPKEWWPRVKEEFHIFLCTEDPKYENLRRKLNDSASATTTTFVGLISAAIGSNLGFEAGSIIGLVAACVYAAAKFGKEAYCANALNK</sequence>
<organism evidence="1 2">
    <name type="scientific">Microbulbifer thermotolerans</name>
    <dbReference type="NCBI Taxonomy" id="252514"/>
    <lineage>
        <taxon>Bacteria</taxon>
        <taxon>Pseudomonadati</taxon>
        <taxon>Pseudomonadota</taxon>
        <taxon>Gammaproteobacteria</taxon>
        <taxon>Cellvibrionales</taxon>
        <taxon>Microbulbiferaceae</taxon>
        <taxon>Microbulbifer</taxon>
    </lineage>
</organism>
<accession>A0A143HMR0</accession>
<dbReference type="RefSeq" id="WP_067154400.1">
    <property type="nucleotide sequence ID" value="NZ_CP014864.1"/>
</dbReference>
<dbReference type="STRING" id="252514.A3224_10940"/>
<keyword evidence="2" id="KW-1185">Reference proteome</keyword>
<evidence type="ECO:0000313" key="1">
    <source>
        <dbReference type="EMBL" id="AMX03015.1"/>
    </source>
</evidence>
<proteinExistence type="predicted"/>
<reference evidence="2" key="1">
    <citation type="submission" date="2016-03" db="EMBL/GenBank/DDBJ databases">
        <authorList>
            <person name="Lee Y.-S."/>
            <person name="Choi Y.-L."/>
        </authorList>
    </citation>
    <scope>NUCLEOTIDE SEQUENCE [LARGE SCALE GENOMIC DNA]</scope>
    <source>
        <strain evidence="2">DAU221</strain>
    </source>
</reference>
<gene>
    <name evidence="1" type="ORF">A3224_10940</name>
</gene>
<dbReference type="GeneID" id="76608564"/>
<dbReference type="OrthoDB" id="9255843at2"/>
<dbReference type="EMBL" id="CP014864">
    <property type="protein sequence ID" value="AMX03015.1"/>
    <property type="molecule type" value="Genomic_DNA"/>
</dbReference>
<name>A0A143HMR0_MICTH</name>
<evidence type="ECO:0000313" key="2">
    <source>
        <dbReference type="Proteomes" id="UP000076077"/>
    </source>
</evidence>